<feature type="non-terminal residue" evidence="2">
    <location>
        <position position="1"/>
    </location>
</feature>
<evidence type="ECO:0000313" key="2">
    <source>
        <dbReference type="EMBL" id="MCI24171.1"/>
    </source>
</evidence>
<keyword evidence="1" id="KW-0812">Transmembrane</keyword>
<evidence type="ECO:0000256" key="1">
    <source>
        <dbReference type="SAM" id="Phobius"/>
    </source>
</evidence>
<evidence type="ECO:0000313" key="3">
    <source>
        <dbReference type="Proteomes" id="UP000265520"/>
    </source>
</evidence>
<accession>A0A392QIF7</accession>
<name>A0A392QIF7_9FABA</name>
<comment type="caution">
    <text evidence="2">The sequence shown here is derived from an EMBL/GenBank/DDBJ whole genome shotgun (WGS) entry which is preliminary data.</text>
</comment>
<reference evidence="2 3" key="1">
    <citation type="journal article" date="2018" name="Front. Plant Sci.">
        <title>Red Clover (Trifolium pratense) and Zigzag Clover (T. medium) - A Picture of Genomic Similarities and Differences.</title>
        <authorList>
            <person name="Dluhosova J."/>
            <person name="Istvanek J."/>
            <person name="Nedelnik J."/>
            <person name="Repkova J."/>
        </authorList>
    </citation>
    <scope>NUCLEOTIDE SEQUENCE [LARGE SCALE GENOMIC DNA]</scope>
    <source>
        <strain evidence="3">cv. 10/8</strain>
        <tissue evidence="2">Leaf</tissue>
    </source>
</reference>
<dbReference type="AlphaFoldDB" id="A0A392QIF7"/>
<organism evidence="2 3">
    <name type="scientific">Trifolium medium</name>
    <dbReference type="NCBI Taxonomy" id="97028"/>
    <lineage>
        <taxon>Eukaryota</taxon>
        <taxon>Viridiplantae</taxon>
        <taxon>Streptophyta</taxon>
        <taxon>Embryophyta</taxon>
        <taxon>Tracheophyta</taxon>
        <taxon>Spermatophyta</taxon>
        <taxon>Magnoliopsida</taxon>
        <taxon>eudicotyledons</taxon>
        <taxon>Gunneridae</taxon>
        <taxon>Pentapetalae</taxon>
        <taxon>rosids</taxon>
        <taxon>fabids</taxon>
        <taxon>Fabales</taxon>
        <taxon>Fabaceae</taxon>
        <taxon>Papilionoideae</taxon>
        <taxon>50 kb inversion clade</taxon>
        <taxon>NPAAA clade</taxon>
        <taxon>Hologalegina</taxon>
        <taxon>IRL clade</taxon>
        <taxon>Trifolieae</taxon>
        <taxon>Trifolium</taxon>
    </lineage>
</organism>
<feature type="transmembrane region" description="Helical" evidence="1">
    <location>
        <begin position="16"/>
        <end position="37"/>
    </location>
</feature>
<sequence>SSALARGLGNYTDQTAMHLPLAIMLVSSGLSMLMGLLSADGPVKFDQVLLKVDTTYTSLYTVHIPLLIK</sequence>
<protein>
    <submittedName>
        <fullName evidence="2">Uncharacterized protein</fullName>
    </submittedName>
</protein>
<proteinExistence type="predicted"/>
<dbReference type="Proteomes" id="UP000265520">
    <property type="component" value="Unassembled WGS sequence"/>
</dbReference>
<keyword evidence="3" id="KW-1185">Reference proteome</keyword>
<dbReference type="EMBL" id="LXQA010139960">
    <property type="protein sequence ID" value="MCI24171.1"/>
    <property type="molecule type" value="Genomic_DNA"/>
</dbReference>
<keyword evidence="1" id="KW-0472">Membrane</keyword>
<keyword evidence="1" id="KW-1133">Transmembrane helix</keyword>